<dbReference type="PRINTS" id="PR00007">
    <property type="entry name" value="COMPLEMNTC1Q"/>
</dbReference>
<evidence type="ECO:0000256" key="2">
    <source>
        <dbReference type="ARBA" id="ARBA00022525"/>
    </source>
</evidence>
<evidence type="ECO:0000256" key="6">
    <source>
        <dbReference type="SAM" id="SignalP"/>
    </source>
</evidence>
<dbReference type="OMA" id="YMVISVQ"/>
<sequence>MERLTVIILICLLAGLSECEETGDQNEINQNLITELSYEDTKAENNNDVSADPGSETTAPRTVSKTTDHLCEPNIYMVISVQFVLFSRSIIGLIAVTFWLFFDAGYFTAPVQGVYYFTFSSFRWGRKTGTSGGSLYHNGNQIVSWYGHSQAHPISASNSAVLMLQVRDKVNVRLWENQQISDNENKYCTFTGFLLFPM</sequence>
<keyword evidence="3 6" id="KW-0732">Signal</keyword>
<accession>A0A3Q3C8B8</accession>
<dbReference type="PROSITE" id="PS50871">
    <property type="entry name" value="C1Q"/>
    <property type="match status" value="1"/>
</dbReference>
<dbReference type="InterPro" id="IPR050822">
    <property type="entry name" value="Cerebellin_Synaptic_Org"/>
</dbReference>
<dbReference type="PANTHER" id="PTHR22923:SF116">
    <property type="entry name" value="C1Q DOMAIN-CONTAINING PROTEIN"/>
    <property type="match status" value="1"/>
</dbReference>
<dbReference type="GeneTree" id="ENSGT01140000283540"/>
<dbReference type="SUPFAM" id="SSF49842">
    <property type="entry name" value="TNF-like"/>
    <property type="match status" value="1"/>
</dbReference>
<dbReference type="Gene3D" id="2.60.120.40">
    <property type="match status" value="1"/>
</dbReference>
<dbReference type="Proteomes" id="UP000264840">
    <property type="component" value="Unplaced"/>
</dbReference>
<dbReference type="AlphaFoldDB" id="A0A3Q3C8B8"/>
<keyword evidence="5" id="KW-1133">Transmembrane helix</keyword>
<dbReference type="InterPro" id="IPR001073">
    <property type="entry name" value="C1q_dom"/>
</dbReference>
<protein>
    <submittedName>
        <fullName evidence="8">Uncharacterized LOC106632398</fullName>
    </submittedName>
</protein>
<dbReference type="GO" id="GO:0005576">
    <property type="term" value="C:extracellular region"/>
    <property type="evidence" value="ECO:0007669"/>
    <property type="project" value="UniProtKB-SubCell"/>
</dbReference>
<organism evidence="8 9">
    <name type="scientific">Haplochromis burtoni</name>
    <name type="common">Burton's mouthbrooder</name>
    <name type="synonym">Chromis burtoni</name>
    <dbReference type="NCBI Taxonomy" id="8153"/>
    <lineage>
        <taxon>Eukaryota</taxon>
        <taxon>Metazoa</taxon>
        <taxon>Chordata</taxon>
        <taxon>Craniata</taxon>
        <taxon>Vertebrata</taxon>
        <taxon>Euteleostomi</taxon>
        <taxon>Actinopterygii</taxon>
        <taxon>Neopterygii</taxon>
        <taxon>Teleostei</taxon>
        <taxon>Neoteleostei</taxon>
        <taxon>Acanthomorphata</taxon>
        <taxon>Ovalentaria</taxon>
        <taxon>Cichlomorphae</taxon>
        <taxon>Cichliformes</taxon>
        <taxon>Cichlidae</taxon>
        <taxon>African cichlids</taxon>
        <taxon>Pseudocrenilabrinae</taxon>
        <taxon>Haplochromini</taxon>
        <taxon>Haplochromis</taxon>
    </lineage>
</organism>
<evidence type="ECO:0000313" key="8">
    <source>
        <dbReference type="Ensembl" id="ENSHBUP00000016307.1"/>
    </source>
</evidence>
<proteinExistence type="predicted"/>
<comment type="subcellular location">
    <subcellularLocation>
        <location evidence="1">Secreted</location>
    </subcellularLocation>
</comment>
<dbReference type="PANTHER" id="PTHR22923">
    <property type="entry name" value="CEREBELLIN-RELATED"/>
    <property type="match status" value="1"/>
</dbReference>
<dbReference type="InterPro" id="IPR008983">
    <property type="entry name" value="Tumour_necrosis_fac-like_dom"/>
</dbReference>
<feature type="signal peptide" evidence="6">
    <location>
        <begin position="1"/>
        <end position="19"/>
    </location>
</feature>
<dbReference type="STRING" id="8153.ENSHBUP00000016307"/>
<dbReference type="Ensembl" id="ENSHBUT00000024795.1">
    <property type="protein sequence ID" value="ENSHBUP00000016307.1"/>
    <property type="gene ID" value="ENSHBUG00000018257.1"/>
</dbReference>
<name>A0A3Q3C8B8_HAPBU</name>
<evidence type="ECO:0000256" key="3">
    <source>
        <dbReference type="ARBA" id="ARBA00022729"/>
    </source>
</evidence>
<evidence type="ECO:0000256" key="1">
    <source>
        <dbReference type="ARBA" id="ARBA00004613"/>
    </source>
</evidence>
<feature type="compositionally biased region" description="Polar residues" evidence="4">
    <location>
        <begin position="46"/>
        <end position="64"/>
    </location>
</feature>
<feature type="region of interest" description="Disordered" evidence="4">
    <location>
        <begin position="44"/>
        <end position="64"/>
    </location>
</feature>
<dbReference type="Pfam" id="PF00386">
    <property type="entry name" value="C1q"/>
    <property type="match status" value="1"/>
</dbReference>
<feature type="transmembrane region" description="Helical" evidence="5">
    <location>
        <begin position="75"/>
        <end position="102"/>
    </location>
</feature>
<evidence type="ECO:0000259" key="7">
    <source>
        <dbReference type="PROSITE" id="PS50871"/>
    </source>
</evidence>
<reference evidence="8" key="1">
    <citation type="submission" date="2025-08" db="UniProtKB">
        <authorList>
            <consortium name="Ensembl"/>
        </authorList>
    </citation>
    <scope>IDENTIFICATION</scope>
</reference>
<evidence type="ECO:0000256" key="4">
    <source>
        <dbReference type="SAM" id="MobiDB-lite"/>
    </source>
</evidence>
<keyword evidence="5" id="KW-0472">Membrane</keyword>
<dbReference type="SMART" id="SM00110">
    <property type="entry name" value="C1Q"/>
    <property type="match status" value="1"/>
</dbReference>
<keyword evidence="5" id="KW-0812">Transmembrane</keyword>
<feature type="domain" description="C1q" evidence="7">
    <location>
        <begin position="105"/>
        <end position="198"/>
    </location>
</feature>
<evidence type="ECO:0000313" key="9">
    <source>
        <dbReference type="Proteomes" id="UP000264840"/>
    </source>
</evidence>
<evidence type="ECO:0000256" key="5">
    <source>
        <dbReference type="SAM" id="Phobius"/>
    </source>
</evidence>
<keyword evidence="2" id="KW-0964">Secreted</keyword>
<keyword evidence="9" id="KW-1185">Reference proteome</keyword>
<feature type="chain" id="PRO_5018558179" evidence="6">
    <location>
        <begin position="20"/>
        <end position="198"/>
    </location>
</feature>
<reference evidence="8" key="2">
    <citation type="submission" date="2025-09" db="UniProtKB">
        <authorList>
            <consortium name="Ensembl"/>
        </authorList>
    </citation>
    <scope>IDENTIFICATION</scope>
</reference>